<dbReference type="Pfam" id="PF00895">
    <property type="entry name" value="ATP-synt_8"/>
    <property type="match status" value="1"/>
</dbReference>
<name>A0A3G1GPH1_9CUCU</name>
<sequence length="51" mass="6477">MPQMMPLNWLTLMIFFISLFYLFNNLNYFNYIYKVKAIQTDKKNVKYNWKW</sequence>
<evidence type="ECO:0000256" key="10">
    <source>
        <dbReference type="ARBA" id="ARBA00023128"/>
    </source>
</evidence>
<evidence type="ECO:0000256" key="11">
    <source>
        <dbReference type="ARBA" id="ARBA00023136"/>
    </source>
</evidence>
<accession>A0A3G1GPH1</accession>
<comment type="similarity">
    <text evidence="2 12">Belongs to the ATPase protein 8 family.</text>
</comment>
<dbReference type="GO" id="GO:0015078">
    <property type="term" value="F:proton transmembrane transporter activity"/>
    <property type="evidence" value="ECO:0007669"/>
    <property type="project" value="InterPro"/>
</dbReference>
<comment type="subcellular location">
    <subcellularLocation>
        <location evidence="1 12">Mitochondrion membrane</location>
        <topology evidence="1 12">Single-pass membrane protein</topology>
    </subcellularLocation>
</comment>
<keyword evidence="11 13" id="KW-0472">Membrane</keyword>
<dbReference type="EMBL" id="KX943410">
    <property type="protein sequence ID" value="APX39696.1"/>
    <property type="molecule type" value="Genomic_DNA"/>
</dbReference>
<protein>
    <recommendedName>
        <fullName evidence="12">ATP synthase complex subunit 8</fullName>
    </recommendedName>
</protein>
<evidence type="ECO:0000256" key="9">
    <source>
        <dbReference type="ARBA" id="ARBA00023065"/>
    </source>
</evidence>
<dbReference type="GO" id="GO:0031966">
    <property type="term" value="C:mitochondrial membrane"/>
    <property type="evidence" value="ECO:0007669"/>
    <property type="project" value="UniProtKB-SubCell"/>
</dbReference>
<keyword evidence="4 12" id="KW-0813">Transport</keyword>
<organism evidence="14">
    <name type="scientific">Exosoma lusitanicum</name>
    <dbReference type="NCBI Taxonomy" id="294709"/>
    <lineage>
        <taxon>Eukaryota</taxon>
        <taxon>Metazoa</taxon>
        <taxon>Ecdysozoa</taxon>
        <taxon>Arthropoda</taxon>
        <taxon>Hexapoda</taxon>
        <taxon>Insecta</taxon>
        <taxon>Pterygota</taxon>
        <taxon>Neoptera</taxon>
        <taxon>Endopterygota</taxon>
        <taxon>Coleoptera</taxon>
        <taxon>Polyphaga</taxon>
        <taxon>Cucujiformia</taxon>
        <taxon>Chrysomeloidea</taxon>
        <taxon>Chrysomelidae</taxon>
        <taxon>Galerucinae</taxon>
        <taxon>Luperina</taxon>
        <taxon>Exosomites</taxon>
        <taxon>Exosoma</taxon>
    </lineage>
</organism>
<evidence type="ECO:0000256" key="2">
    <source>
        <dbReference type="ARBA" id="ARBA00008892"/>
    </source>
</evidence>
<gene>
    <name evidence="14" type="primary">atp8</name>
</gene>
<evidence type="ECO:0000256" key="5">
    <source>
        <dbReference type="ARBA" id="ARBA00022547"/>
    </source>
</evidence>
<evidence type="ECO:0000256" key="8">
    <source>
        <dbReference type="ARBA" id="ARBA00022989"/>
    </source>
</evidence>
<reference evidence="14" key="1">
    <citation type="journal article" date="2015" name="Methods Ecol Evol 6">
        <title>Validating the power of mitochondrial metagenomics for community ecology and phylogenetics of complex assemblages.</title>
        <authorList>
            <person name="Gomez-Rodriguez C."/>
            <person name="Crampton-Platt A."/>
            <person name="Timmermans M.J.T.N."/>
            <person name="Baselga A."/>
            <person name="Vogler A.P."/>
        </authorList>
    </citation>
    <scope>NUCLEOTIDE SEQUENCE</scope>
</reference>
<keyword evidence="8 13" id="KW-1133">Transmembrane helix</keyword>
<dbReference type="GO" id="GO:0045259">
    <property type="term" value="C:proton-transporting ATP synthase complex"/>
    <property type="evidence" value="ECO:0007669"/>
    <property type="project" value="UniProtKB-KW"/>
</dbReference>
<evidence type="ECO:0000256" key="4">
    <source>
        <dbReference type="ARBA" id="ARBA00022448"/>
    </source>
</evidence>
<keyword evidence="10 12" id="KW-0496">Mitochondrion</keyword>
<dbReference type="GO" id="GO:0015986">
    <property type="term" value="P:proton motive force-driven ATP synthesis"/>
    <property type="evidence" value="ECO:0007669"/>
    <property type="project" value="InterPro"/>
</dbReference>
<evidence type="ECO:0000256" key="1">
    <source>
        <dbReference type="ARBA" id="ARBA00004304"/>
    </source>
</evidence>
<evidence type="ECO:0000256" key="3">
    <source>
        <dbReference type="ARBA" id="ARBA00011291"/>
    </source>
</evidence>
<evidence type="ECO:0000256" key="12">
    <source>
        <dbReference type="RuleBase" id="RU003661"/>
    </source>
</evidence>
<keyword evidence="6 12" id="KW-0812">Transmembrane</keyword>
<evidence type="ECO:0000256" key="13">
    <source>
        <dbReference type="SAM" id="Phobius"/>
    </source>
</evidence>
<proteinExistence type="inferred from homology"/>
<dbReference type="InterPro" id="IPR001421">
    <property type="entry name" value="ATP8_metazoa"/>
</dbReference>
<evidence type="ECO:0000256" key="7">
    <source>
        <dbReference type="ARBA" id="ARBA00022781"/>
    </source>
</evidence>
<evidence type="ECO:0000256" key="6">
    <source>
        <dbReference type="ARBA" id="ARBA00022692"/>
    </source>
</evidence>
<geneLocation type="mitochondrion" evidence="14"/>
<keyword evidence="9 12" id="KW-0406">Ion transport</keyword>
<feature type="transmembrane region" description="Helical" evidence="13">
    <location>
        <begin position="6"/>
        <end position="24"/>
    </location>
</feature>
<keyword evidence="7 12" id="KW-0375">Hydrogen ion transport</keyword>
<dbReference type="AlphaFoldDB" id="A0A3G1GPH1"/>
<comment type="subunit">
    <text evidence="3">F-type ATPases have 2 components, CF(1) - the catalytic core - and CF(0) - the membrane proton channel.</text>
</comment>
<evidence type="ECO:0000313" key="14">
    <source>
        <dbReference type="EMBL" id="APX39696.1"/>
    </source>
</evidence>
<keyword evidence="5 12" id="KW-0138">CF(0)</keyword>